<dbReference type="InterPro" id="IPR018466">
    <property type="entry name" value="Kre9/Knh1-like_N"/>
</dbReference>
<organism evidence="4 5">
    <name type="scientific">Mycena albidolilacea</name>
    <dbReference type="NCBI Taxonomy" id="1033008"/>
    <lineage>
        <taxon>Eukaryota</taxon>
        <taxon>Fungi</taxon>
        <taxon>Dikarya</taxon>
        <taxon>Basidiomycota</taxon>
        <taxon>Agaricomycotina</taxon>
        <taxon>Agaricomycetes</taxon>
        <taxon>Agaricomycetidae</taxon>
        <taxon>Agaricales</taxon>
        <taxon>Marasmiineae</taxon>
        <taxon>Mycenaceae</taxon>
        <taxon>Mycena</taxon>
    </lineage>
</organism>
<dbReference type="Proteomes" id="UP001218218">
    <property type="component" value="Unassembled WGS sequence"/>
</dbReference>
<evidence type="ECO:0000256" key="2">
    <source>
        <dbReference type="SAM" id="SignalP"/>
    </source>
</evidence>
<feature type="domain" description="Yeast cell wall synthesis Kre9/Knh1-like N-terminal" evidence="3">
    <location>
        <begin position="36"/>
        <end position="122"/>
    </location>
</feature>
<name>A0AAD7AJQ5_9AGAR</name>
<feature type="chain" id="PRO_5042184108" description="Yeast cell wall synthesis Kre9/Knh1-like N-terminal domain-containing protein" evidence="2">
    <location>
        <begin position="22"/>
        <end position="126"/>
    </location>
</feature>
<sequence>MRFTTPLSLVVSFFLTAAVHAAGPTPLDVFVPPITSPTAETVWVSKTQQTLTWDASGAPPNISNGALLLLRSNGITSPFILAKDFDLRTGNLTITVPWVLTGTTYQVVLFGDSGNFSPEFTIQTAD</sequence>
<dbReference type="EMBL" id="JARIHO010000006">
    <property type="protein sequence ID" value="KAJ7359979.1"/>
    <property type="molecule type" value="Genomic_DNA"/>
</dbReference>
<reference evidence="4" key="1">
    <citation type="submission" date="2023-03" db="EMBL/GenBank/DDBJ databases">
        <title>Massive genome expansion in bonnet fungi (Mycena s.s.) driven by repeated elements and novel gene families across ecological guilds.</title>
        <authorList>
            <consortium name="Lawrence Berkeley National Laboratory"/>
            <person name="Harder C.B."/>
            <person name="Miyauchi S."/>
            <person name="Viragh M."/>
            <person name="Kuo A."/>
            <person name="Thoen E."/>
            <person name="Andreopoulos B."/>
            <person name="Lu D."/>
            <person name="Skrede I."/>
            <person name="Drula E."/>
            <person name="Henrissat B."/>
            <person name="Morin E."/>
            <person name="Kohler A."/>
            <person name="Barry K."/>
            <person name="LaButti K."/>
            <person name="Morin E."/>
            <person name="Salamov A."/>
            <person name="Lipzen A."/>
            <person name="Mereny Z."/>
            <person name="Hegedus B."/>
            <person name="Baldrian P."/>
            <person name="Stursova M."/>
            <person name="Weitz H."/>
            <person name="Taylor A."/>
            <person name="Grigoriev I.V."/>
            <person name="Nagy L.G."/>
            <person name="Martin F."/>
            <person name="Kauserud H."/>
        </authorList>
    </citation>
    <scope>NUCLEOTIDE SEQUENCE</scope>
    <source>
        <strain evidence="4">CBHHK002</strain>
    </source>
</reference>
<dbReference type="AlphaFoldDB" id="A0AAD7AJQ5"/>
<evidence type="ECO:0000259" key="3">
    <source>
        <dbReference type="Pfam" id="PF10342"/>
    </source>
</evidence>
<comment type="caution">
    <text evidence="4">The sequence shown here is derived from an EMBL/GenBank/DDBJ whole genome shotgun (WGS) entry which is preliminary data.</text>
</comment>
<accession>A0AAD7AJQ5</accession>
<protein>
    <recommendedName>
        <fullName evidence="3">Yeast cell wall synthesis Kre9/Knh1-like N-terminal domain-containing protein</fullName>
    </recommendedName>
</protein>
<evidence type="ECO:0000256" key="1">
    <source>
        <dbReference type="ARBA" id="ARBA00022729"/>
    </source>
</evidence>
<proteinExistence type="predicted"/>
<keyword evidence="5" id="KW-1185">Reference proteome</keyword>
<feature type="signal peptide" evidence="2">
    <location>
        <begin position="1"/>
        <end position="21"/>
    </location>
</feature>
<evidence type="ECO:0000313" key="5">
    <source>
        <dbReference type="Proteomes" id="UP001218218"/>
    </source>
</evidence>
<gene>
    <name evidence="4" type="ORF">DFH08DRAFT_847370</name>
</gene>
<dbReference type="Pfam" id="PF10342">
    <property type="entry name" value="Kre9_KNH"/>
    <property type="match status" value="1"/>
</dbReference>
<evidence type="ECO:0000313" key="4">
    <source>
        <dbReference type="EMBL" id="KAJ7359979.1"/>
    </source>
</evidence>
<keyword evidence="1 2" id="KW-0732">Signal</keyword>